<dbReference type="OrthoDB" id="9883734at2"/>
<evidence type="ECO:0000313" key="2">
    <source>
        <dbReference type="Proteomes" id="UP000320876"/>
    </source>
</evidence>
<dbReference type="RefSeq" id="WP_141996531.1">
    <property type="nucleotide sequence ID" value="NZ_VFML01000001.1"/>
</dbReference>
<dbReference type="Proteomes" id="UP000320876">
    <property type="component" value="Unassembled WGS sequence"/>
</dbReference>
<reference evidence="1 2" key="1">
    <citation type="submission" date="2019-06" db="EMBL/GenBank/DDBJ databases">
        <title>Sequencing the genomes of 1000 actinobacteria strains.</title>
        <authorList>
            <person name="Klenk H.-P."/>
        </authorList>
    </citation>
    <scope>NUCLEOTIDE SEQUENCE [LARGE SCALE GENOMIC DNA]</scope>
    <source>
        <strain evidence="1 2">DSM 45679</strain>
    </source>
</reference>
<keyword evidence="2" id="KW-1185">Reference proteome</keyword>
<name>A0A542DF57_AMYCI</name>
<comment type="caution">
    <text evidence="1">The sequence shown here is derived from an EMBL/GenBank/DDBJ whole genome shotgun (WGS) entry which is preliminary data.</text>
</comment>
<accession>A0A542DF57</accession>
<evidence type="ECO:0000313" key="1">
    <source>
        <dbReference type="EMBL" id="TQJ01702.1"/>
    </source>
</evidence>
<gene>
    <name evidence="1" type="ORF">FB471_1410</name>
</gene>
<dbReference type="EMBL" id="VFML01000001">
    <property type="protein sequence ID" value="TQJ01702.1"/>
    <property type="molecule type" value="Genomic_DNA"/>
</dbReference>
<proteinExistence type="predicted"/>
<protein>
    <submittedName>
        <fullName evidence="1">Uncharacterized protein</fullName>
    </submittedName>
</protein>
<dbReference type="AlphaFoldDB" id="A0A542DF57"/>
<organism evidence="1 2">
    <name type="scientific">Amycolatopsis cihanbeyliensis</name>
    <dbReference type="NCBI Taxonomy" id="1128664"/>
    <lineage>
        <taxon>Bacteria</taxon>
        <taxon>Bacillati</taxon>
        <taxon>Actinomycetota</taxon>
        <taxon>Actinomycetes</taxon>
        <taxon>Pseudonocardiales</taxon>
        <taxon>Pseudonocardiaceae</taxon>
        <taxon>Amycolatopsis</taxon>
    </lineage>
</organism>
<sequence length="210" mass="22227">MLSRGDVIAVVGDPGSGDLPGALRAVARDTGATLIDVPPESAATGHQRVDLVVAAHHSIVAPACHLALATGTPVLLPGCLNTTTAPLRLWLRPEPTLELRDDRQSEPVLHHLHLTGALELPSAEPEDSVIEVLARPSSGGMLLGVTDDRGSIARWHHGAQSLRALEPLRVTIDDNTRVLAPGHYWIAPASPPLYRLHAEPFPTGVTGHRA</sequence>